<sequence>MVPPFQELEVDKYFLHFEKVAKNCNWPKESWTMLLQSVLLGKAREIFSQLTVDDSGEYDTVKQLILKGYELVPKAYRQKFRILGKSSNKTFVEFAQEKPQLFDRWCTSENVENKYDSLRKLILIEEFTNCLGNDVRTFVTDKKPETLSNAARLADNFSLTHKFSTTGIKSNMFPSPRGNNLAFDNKRLPPPRQFQGRYPGNDFSSFNNKPRNGTPESWRRPPPFKSIQCDYCKRSGHTRSECHSLKFNRPPPKPTGFISSSNTKLEFHSLYERQQPKQHVVESKQYIHKDENEFEVKSSVDPSMDTFKPFIFDGSVSLSNDQSNVYLPIKILRDTGASQSSILTKTLPFSTNSYSGKNVLIRGVNSKDYRSIPLHNLKLQSDLVTGDVSLGVIESLPFDGIHLLLGNDLASDKVTVNPILTNKPCLSQQPDPVEQVIPDLYPSCAVTRAMKKRQDHEIDNV</sequence>
<protein>
    <submittedName>
        <fullName evidence="2">Transposon Ty3-I Gag-Pol poly</fullName>
    </submittedName>
</protein>
<organism evidence="2 3">
    <name type="scientific">Paramuricea clavata</name>
    <name type="common">Red gorgonian</name>
    <name type="synonym">Violescent sea-whip</name>
    <dbReference type="NCBI Taxonomy" id="317549"/>
    <lineage>
        <taxon>Eukaryota</taxon>
        <taxon>Metazoa</taxon>
        <taxon>Cnidaria</taxon>
        <taxon>Anthozoa</taxon>
        <taxon>Octocorallia</taxon>
        <taxon>Malacalcyonacea</taxon>
        <taxon>Plexauridae</taxon>
        <taxon>Paramuricea</taxon>
    </lineage>
</organism>
<feature type="region of interest" description="Disordered" evidence="1">
    <location>
        <begin position="188"/>
        <end position="222"/>
    </location>
</feature>
<dbReference type="OrthoDB" id="5988270at2759"/>
<dbReference type="PANTHER" id="PTHR46888">
    <property type="entry name" value="ZINC KNUCKLE DOMAINCONTAINING PROTEIN-RELATED"/>
    <property type="match status" value="1"/>
</dbReference>
<reference evidence="2" key="1">
    <citation type="submission" date="2020-04" db="EMBL/GenBank/DDBJ databases">
        <authorList>
            <person name="Alioto T."/>
            <person name="Alioto T."/>
            <person name="Gomez Garrido J."/>
        </authorList>
    </citation>
    <scope>NUCLEOTIDE SEQUENCE</scope>
    <source>
        <strain evidence="2">A484AB</strain>
    </source>
</reference>
<dbReference type="AlphaFoldDB" id="A0A7D9E091"/>
<dbReference type="PANTHER" id="PTHR46888:SF13">
    <property type="entry name" value="RIBONUCLEASE H"/>
    <property type="match status" value="1"/>
</dbReference>
<evidence type="ECO:0000256" key="1">
    <source>
        <dbReference type="SAM" id="MobiDB-lite"/>
    </source>
</evidence>
<dbReference type="EMBL" id="CACRXK020002708">
    <property type="protein sequence ID" value="CAB3995670.1"/>
    <property type="molecule type" value="Genomic_DNA"/>
</dbReference>
<proteinExistence type="predicted"/>
<comment type="caution">
    <text evidence="2">The sequence shown here is derived from an EMBL/GenBank/DDBJ whole genome shotgun (WGS) entry which is preliminary data.</text>
</comment>
<gene>
    <name evidence="2" type="ORF">PACLA_8A057696</name>
</gene>
<dbReference type="Gene3D" id="1.10.4020.10">
    <property type="entry name" value="DNA breaking-rejoining enzymes"/>
    <property type="match status" value="1"/>
</dbReference>
<dbReference type="SUPFAM" id="SSF47353">
    <property type="entry name" value="Retrovirus capsid dimerization domain-like"/>
    <property type="match status" value="1"/>
</dbReference>
<dbReference type="InterPro" id="IPR038269">
    <property type="entry name" value="SCAN_sf"/>
</dbReference>
<dbReference type="Pfam" id="PF02023">
    <property type="entry name" value="SCAN"/>
    <property type="match status" value="1"/>
</dbReference>
<dbReference type="Proteomes" id="UP001152795">
    <property type="component" value="Unassembled WGS sequence"/>
</dbReference>
<evidence type="ECO:0000313" key="2">
    <source>
        <dbReference type="EMBL" id="CAB3995670.1"/>
    </source>
</evidence>
<feature type="compositionally biased region" description="Polar residues" evidence="1">
    <location>
        <begin position="202"/>
        <end position="215"/>
    </location>
</feature>
<keyword evidence="3" id="KW-1185">Reference proteome</keyword>
<dbReference type="InterPro" id="IPR003309">
    <property type="entry name" value="SCAN_dom"/>
</dbReference>
<accession>A0A7D9E091</accession>
<name>A0A7D9E091_PARCT</name>
<evidence type="ECO:0000313" key="3">
    <source>
        <dbReference type="Proteomes" id="UP001152795"/>
    </source>
</evidence>